<keyword evidence="4 7" id="KW-0560">Oxidoreductase</keyword>
<organism evidence="10 11">
    <name type="scientific">Salipaludibacillus aurantiacus</name>
    <dbReference type="NCBI Taxonomy" id="1601833"/>
    <lineage>
        <taxon>Bacteria</taxon>
        <taxon>Bacillati</taxon>
        <taxon>Bacillota</taxon>
        <taxon>Bacilli</taxon>
        <taxon>Bacillales</taxon>
        <taxon>Bacillaceae</taxon>
    </lineage>
</organism>
<dbReference type="Proteomes" id="UP000198571">
    <property type="component" value="Unassembled WGS sequence"/>
</dbReference>
<dbReference type="AlphaFoldDB" id="A0A1H9W2L9"/>
<dbReference type="GO" id="GO:0019592">
    <property type="term" value="P:mannitol catabolic process"/>
    <property type="evidence" value="ECO:0007669"/>
    <property type="project" value="TreeGrafter"/>
</dbReference>
<evidence type="ECO:0000256" key="5">
    <source>
        <dbReference type="ARBA" id="ARBA00023027"/>
    </source>
</evidence>
<evidence type="ECO:0000313" key="10">
    <source>
        <dbReference type="EMBL" id="SES28172.1"/>
    </source>
</evidence>
<evidence type="ECO:0000313" key="11">
    <source>
        <dbReference type="Proteomes" id="UP000198571"/>
    </source>
</evidence>
<dbReference type="GO" id="GO:0008926">
    <property type="term" value="F:mannitol-1-phosphate 5-dehydrogenase activity"/>
    <property type="evidence" value="ECO:0007669"/>
    <property type="project" value="UniProtKB-UniRule"/>
</dbReference>
<dbReference type="InterPro" id="IPR013131">
    <property type="entry name" value="Mannitol_DH_N"/>
</dbReference>
<evidence type="ECO:0000256" key="4">
    <source>
        <dbReference type="ARBA" id="ARBA00023002"/>
    </source>
</evidence>
<comment type="catalytic activity">
    <reaction evidence="6 7">
        <text>D-mannitol 1-phosphate + NAD(+) = beta-D-fructose 6-phosphate + NADH + H(+)</text>
        <dbReference type="Rhea" id="RHEA:19661"/>
        <dbReference type="ChEBI" id="CHEBI:15378"/>
        <dbReference type="ChEBI" id="CHEBI:57540"/>
        <dbReference type="ChEBI" id="CHEBI:57634"/>
        <dbReference type="ChEBI" id="CHEBI:57945"/>
        <dbReference type="ChEBI" id="CHEBI:61381"/>
        <dbReference type="EC" id="1.1.1.17"/>
    </reaction>
</comment>
<dbReference type="PANTHER" id="PTHR30524:SF0">
    <property type="entry name" value="ALTRONATE OXIDOREDUCTASE-RELATED"/>
    <property type="match status" value="1"/>
</dbReference>
<dbReference type="Gene3D" id="1.10.1040.10">
    <property type="entry name" value="N-(1-d-carboxylethyl)-l-norvaline Dehydrogenase, domain 2"/>
    <property type="match status" value="1"/>
</dbReference>
<dbReference type="PANTHER" id="PTHR30524">
    <property type="entry name" value="MANNITOL-1-PHOSPHATE 5-DEHYDROGENASE"/>
    <property type="match status" value="1"/>
</dbReference>
<gene>
    <name evidence="7" type="primary">mtlD</name>
    <name evidence="10" type="ORF">SAMN05518684_11424</name>
</gene>
<feature type="domain" description="Mannitol dehydrogenase N-terminal" evidence="8">
    <location>
        <begin position="1"/>
        <end position="192"/>
    </location>
</feature>
<reference evidence="11" key="1">
    <citation type="submission" date="2016-10" db="EMBL/GenBank/DDBJ databases">
        <authorList>
            <person name="Varghese N."/>
            <person name="Submissions S."/>
        </authorList>
    </citation>
    <scope>NUCLEOTIDE SEQUENCE [LARGE SCALE GENOMIC DNA]</scope>
    <source>
        <strain evidence="11">S9</strain>
    </source>
</reference>
<comment type="caution">
    <text evidence="7">Lacks conserved residue(s) required for the propagation of feature annotation.</text>
</comment>
<evidence type="ECO:0000259" key="8">
    <source>
        <dbReference type="Pfam" id="PF01232"/>
    </source>
</evidence>
<sequence>MRALHFGAGNIGKGFIGYLLNKTGYELCFVDVNQKAIDRFNQTNRYLVETLEEGQTVEVVSPVSALNSLTQEEEVIERIAQADIITTSIGIDNLSRIAPIISKGLLNRVKRNENKLDIIANENAINASSTLQAEVEKQVSAEKMETILRFVGFPNSSIDRLALSKESGEDEIALVEPIYEWVINKKEMANHELPPITGATYVDDLKPFIERKLYMVNMGHATTAYIAFLFNEPTIQSALEKPEIEQFVRGTLNETAQYFIKKFNVQEDELDDYIDKTLIRFKNKNISDNIFRVGRSPVRKLGANERLVKPARELFELGLPIKHLSAAIAAAFLFDNSDDDESVTLQNYIREHGIENAITHFTQINDHTILNSVKANYYHLKTQNYSDLIALITR</sequence>
<dbReference type="NCBIfam" id="NF002652">
    <property type="entry name" value="PRK02318.2-5"/>
    <property type="match status" value="1"/>
</dbReference>
<protein>
    <recommendedName>
        <fullName evidence="3 7">Mannitol-1-phosphate 5-dehydrogenase</fullName>
        <ecNumber evidence="2 7">1.1.1.17</ecNumber>
    </recommendedName>
</protein>
<proteinExistence type="inferred from homology"/>
<dbReference type="Pfam" id="PF08125">
    <property type="entry name" value="Mannitol_dh_C"/>
    <property type="match status" value="1"/>
</dbReference>
<dbReference type="SUPFAM" id="SSF51735">
    <property type="entry name" value="NAD(P)-binding Rossmann-fold domains"/>
    <property type="match status" value="1"/>
</dbReference>
<dbReference type="InterPro" id="IPR013328">
    <property type="entry name" value="6PGD_dom2"/>
</dbReference>
<evidence type="ECO:0000256" key="2">
    <source>
        <dbReference type="ARBA" id="ARBA00012939"/>
    </source>
</evidence>
<dbReference type="HAMAP" id="MF_00196">
    <property type="entry name" value="Mannitol_dehydrog"/>
    <property type="match status" value="1"/>
</dbReference>
<evidence type="ECO:0000256" key="7">
    <source>
        <dbReference type="HAMAP-Rule" id="MF_00196"/>
    </source>
</evidence>
<dbReference type="OrthoDB" id="271711at2"/>
<name>A0A1H9W2L9_9BACI</name>
<dbReference type="InterPro" id="IPR000669">
    <property type="entry name" value="Mannitol_DH"/>
</dbReference>
<evidence type="ECO:0000256" key="1">
    <source>
        <dbReference type="ARBA" id="ARBA00006541"/>
    </source>
</evidence>
<dbReference type="STRING" id="1601833.SAMN05518684_11424"/>
<feature type="domain" description="Mannitol dehydrogenase C-terminal" evidence="9">
    <location>
        <begin position="204"/>
        <end position="366"/>
    </location>
</feature>
<evidence type="ECO:0000256" key="3">
    <source>
        <dbReference type="ARBA" id="ARBA00016219"/>
    </source>
</evidence>
<dbReference type="InterPro" id="IPR008927">
    <property type="entry name" value="6-PGluconate_DH-like_C_sf"/>
</dbReference>
<evidence type="ECO:0000256" key="6">
    <source>
        <dbReference type="ARBA" id="ARBA00048615"/>
    </source>
</evidence>
<dbReference type="SUPFAM" id="SSF48179">
    <property type="entry name" value="6-phosphogluconate dehydrogenase C-terminal domain-like"/>
    <property type="match status" value="1"/>
</dbReference>
<keyword evidence="5 7" id="KW-0520">NAD</keyword>
<dbReference type="InterPro" id="IPR013118">
    <property type="entry name" value="Mannitol_DH_C"/>
</dbReference>
<dbReference type="InterPro" id="IPR036291">
    <property type="entry name" value="NAD(P)-bd_dom_sf"/>
</dbReference>
<dbReference type="PRINTS" id="PR00084">
    <property type="entry name" value="MTLDHDRGNASE"/>
</dbReference>
<dbReference type="Pfam" id="PF01232">
    <property type="entry name" value="Mannitol_dh"/>
    <property type="match status" value="1"/>
</dbReference>
<evidence type="ECO:0000259" key="9">
    <source>
        <dbReference type="Pfam" id="PF08125"/>
    </source>
</evidence>
<comment type="similarity">
    <text evidence="1 7">Belongs to the mannitol dehydrogenase family.</text>
</comment>
<dbReference type="Gene3D" id="3.40.50.720">
    <property type="entry name" value="NAD(P)-binding Rossmann-like Domain"/>
    <property type="match status" value="1"/>
</dbReference>
<accession>A0A1H9W2L9</accession>
<keyword evidence="11" id="KW-1185">Reference proteome</keyword>
<dbReference type="EC" id="1.1.1.17" evidence="2 7"/>
<dbReference type="EMBL" id="FOGT01000014">
    <property type="protein sequence ID" value="SES28172.1"/>
    <property type="molecule type" value="Genomic_DNA"/>
</dbReference>
<dbReference type="RefSeq" id="WP_093054129.1">
    <property type="nucleotide sequence ID" value="NZ_FOGT01000014.1"/>
</dbReference>
<dbReference type="GO" id="GO:0005829">
    <property type="term" value="C:cytosol"/>
    <property type="evidence" value="ECO:0007669"/>
    <property type="project" value="TreeGrafter"/>
</dbReference>
<dbReference type="InterPro" id="IPR023028">
    <property type="entry name" value="Mannitol_1_phos_5_DH"/>
</dbReference>